<keyword evidence="3" id="KW-1185">Reference proteome</keyword>
<evidence type="ECO:0000313" key="3">
    <source>
        <dbReference type="Proteomes" id="UP000649739"/>
    </source>
</evidence>
<dbReference type="InterPro" id="IPR001387">
    <property type="entry name" value="Cro/C1-type_HTH"/>
</dbReference>
<dbReference type="GO" id="GO:0003677">
    <property type="term" value="F:DNA binding"/>
    <property type="evidence" value="ECO:0007669"/>
    <property type="project" value="InterPro"/>
</dbReference>
<proteinExistence type="predicted"/>
<dbReference type="EMBL" id="BMQB01000003">
    <property type="protein sequence ID" value="GGJ86923.1"/>
    <property type="molecule type" value="Genomic_DNA"/>
</dbReference>
<reference evidence="2" key="2">
    <citation type="submission" date="2020-09" db="EMBL/GenBank/DDBJ databases">
        <authorList>
            <person name="Sun Q."/>
            <person name="Ohkuma M."/>
        </authorList>
    </citation>
    <scope>NUCLEOTIDE SEQUENCE</scope>
    <source>
        <strain evidence="2">JCM 3090</strain>
    </source>
</reference>
<gene>
    <name evidence="2" type="ORF">GCM10010123_15610</name>
</gene>
<dbReference type="InterPro" id="IPR010982">
    <property type="entry name" value="Lambda_DNA-bd_dom_sf"/>
</dbReference>
<evidence type="ECO:0000259" key="1">
    <source>
        <dbReference type="PROSITE" id="PS50943"/>
    </source>
</evidence>
<accession>A0A8J3B651</accession>
<dbReference type="Proteomes" id="UP000649739">
    <property type="component" value="Unassembled WGS sequence"/>
</dbReference>
<evidence type="ECO:0000313" key="2">
    <source>
        <dbReference type="EMBL" id="GGJ86923.1"/>
    </source>
</evidence>
<comment type="caution">
    <text evidence="2">The sequence shown here is derived from an EMBL/GenBank/DDBJ whole genome shotgun (WGS) entry which is preliminary data.</text>
</comment>
<dbReference type="SUPFAM" id="SSF47413">
    <property type="entry name" value="lambda repressor-like DNA-binding domains"/>
    <property type="match status" value="1"/>
</dbReference>
<feature type="domain" description="HTH cro/C1-type" evidence="1">
    <location>
        <begin position="13"/>
        <end position="67"/>
    </location>
</feature>
<name>A0A8J3B651_9ACTN</name>
<dbReference type="Pfam" id="PF13560">
    <property type="entry name" value="HTH_31"/>
    <property type="match status" value="1"/>
</dbReference>
<dbReference type="RefSeq" id="WP_189169409.1">
    <property type="nucleotide sequence ID" value="NZ_BMQB01000003.1"/>
</dbReference>
<dbReference type="SMART" id="SM00530">
    <property type="entry name" value="HTH_XRE"/>
    <property type="match status" value="1"/>
</dbReference>
<protein>
    <recommendedName>
        <fullName evidence="1">HTH cro/C1-type domain-containing protein</fullName>
    </recommendedName>
</protein>
<reference evidence="2" key="1">
    <citation type="journal article" date="2014" name="Int. J. Syst. Evol. Microbiol.">
        <title>Complete genome sequence of Corynebacterium casei LMG S-19264T (=DSM 44701T), isolated from a smear-ripened cheese.</title>
        <authorList>
            <consortium name="US DOE Joint Genome Institute (JGI-PGF)"/>
            <person name="Walter F."/>
            <person name="Albersmeier A."/>
            <person name="Kalinowski J."/>
            <person name="Ruckert C."/>
        </authorList>
    </citation>
    <scope>NUCLEOTIDE SEQUENCE</scope>
    <source>
        <strain evidence="2">JCM 3090</strain>
    </source>
</reference>
<sequence length="395" mass="43201">MEPVARAEFAARLAELRRARRLPLRALAEAALSCKSNVHDYEHGRKVPDADTAHRLDRALGADGELARLLDGGAVLPRREFVASAVALPLAARLGVGRRVGVRTVAELRCRTARLRRLDDYLGGADTYAMYRAALADTVALTDLAAPDAVRRQLVAVVAEQAQLAGWAAFDAGWHAPAGELFRLSLTAAHEAEHRALAGNAWAFLGYQEQYRGRDGVAALTAGTDTAGTAVTPRVAALLWERRAHAHATAGQTREVEQALDRAERAVHEPADADEPDWVFWVDPPEIEIMRGRCWSLLHRPLRAIAALERALARYADTHARDKALYSTFLVDAYLDANEVTAACDTAHRAIDPAAGVGSLRPRQRLREISRRLGDDPAERDLRDRVAAWTGTTRP</sequence>
<dbReference type="PROSITE" id="PS50943">
    <property type="entry name" value="HTH_CROC1"/>
    <property type="match status" value="1"/>
</dbReference>
<dbReference type="Gene3D" id="1.10.260.40">
    <property type="entry name" value="lambda repressor-like DNA-binding domains"/>
    <property type="match status" value="1"/>
</dbReference>
<dbReference type="AlphaFoldDB" id="A0A8J3B651"/>
<organism evidence="2 3">
    <name type="scientific">Pilimelia anulata</name>
    <dbReference type="NCBI Taxonomy" id="53371"/>
    <lineage>
        <taxon>Bacteria</taxon>
        <taxon>Bacillati</taxon>
        <taxon>Actinomycetota</taxon>
        <taxon>Actinomycetes</taxon>
        <taxon>Micromonosporales</taxon>
        <taxon>Micromonosporaceae</taxon>
        <taxon>Pilimelia</taxon>
    </lineage>
</organism>